<dbReference type="InterPro" id="IPR005129">
    <property type="entry name" value="GTPase_ArgK"/>
</dbReference>
<dbReference type="Pfam" id="PF03308">
    <property type="entry name" value="MeaB"/>
    <property type="match status" value="1"/>
</dbReference>
<dbReference type="STRING" id="42256.RradSPS_0419"/>
<dbReference type="HOGENOM" id="CLU_043725_1_0_11"/>
<keyword evidence="2" id="KW-0547">Nucleotide-binding</keyword>
<name>A0A023WZQ4_RUBRA</name>
<evidence type="ECO:0000256" key="5">
    <source>
        <dbReference type="ARBA" id="ARBA00023186"/>
    </source>
</evidence>
<keyword evidence="5" id="KW-0143">Chaperone</keyword>
<keyword evidence="3" id="KW-0378">Hydrolase</keyword>
<dbReference type="GO" id="GO:0005525">
    <property type="term" value="F:GTP binding"/>
    <property type="evidence" value="ECO:0007669"/>
    <property type="project" value="UniProtKB-KW"/>
</dbReference>
<dbReference type="Gene3D" id="3.40.50.300">
    <property type="entry name" value="P-loop containing nucleotide triphosphate hydrolases"/>
    <property type="match status" value="1"/>
</dbReference>
<evidence type="ECO:0000256" key="2">
    <source>
        <dbReference type="ARBA" id="ARBA00022741"/>
    </source>
</evidence>
<evidence type="ECO:0000313" key="7">
    <source>
        <dbReference type="EMBL" id="AHY45702.1"/>
    </source>
</evidence>
<evidence type="ECO:0000259" key="6">
    <source>
        <dbReference type="SMART" id="SM00382"/>
    </source>
</evidence>
<dbReference type="SUPFAM" id="SSF52540">
    <property type="entry name" value="P-loop containing nucleoside triphosphate hydrolases"/>
    <property type="match status" value="1"/>
</dbReference>
<feature type="domain" description="AAA+ ATPase" evidence="6">
    <location>
        <begin position="54"/>
        <end position="198"/>
    </location>
</feature>
<dbReference type="GO" id="GO:0003924">
    <property type="term" value="F:GTPase activity"/>
    <property type="evidence" value="ECO:0007669"/>
    <property type="project" value="InterPro"/>
</dbReference>
<keyword evidence="4" id="KW-0342">GTP-binding</keyword>
<dbReference type="InterPro" id="IPR003593">
    <property type="entry name" value="AAA+_ATPase"/>
</dbReference>
<dbReference type="AlphaFoldDB" id="A0A023WZQ4"/>
<accession>A0A023WZQ4</accession>
<dbReference type="SMART" id="SM00382">
    <property type="entry name" value="AAA"/>
    <property type="match status" value="1"/>
</dbReference>
<dbReference type="Gene3D" id="1.20.5.170">
    <property type="match status" value="1"/>
</dbReference>
<reference evidence="7 8" key="1">
    <citation type="submission" date="2014-03" db="EMBL/GenBank/DDBJ databases">
        <title>Complete genome sequence of the Radio-Resistant Rubrobacter radiotolerans RSPS-4.</title>
        <authorList>
            <person name="Egas C.C."/>
            <person name="Barroso C.C."/>
            <person name="Froufe H.J.C."/>
            <person name="Pacheco J.J."/>
            <person name="Albuquerque L.L."/>
            <person name="da Costa M.M.S."/>
        </authorList>
    </citation>
    <scope>NUCLEOTIDE SEQUENCE [LARGE SCALE GENOMIC DNA]</scope>
    <source>
        <strain evidence="7 8">RSPS-4</strain>
    </source>
</reference>
<proteinExistence type="inferred from homology"/>
<evidence type="ECO:0000256" key="3">
    <source>
        <dbReference type="ARBA" id="ARBA00022801"/>
    </source>
</evidence>
<gene>
    <name evidence="7" type="ORF">RradSPS_0419</name>
</gene>
<evidence type="ECO:0000256" key="1">
    <source>
        <dbReference type="ARBA" id="ARBA00009625"/>
    </source>
</evidence>
<comment type="similarity">
    <text evidence="1">Belongs to the SIMIBI class G3E GTPase family. ArgK/MeaB subfamily.</text>
</comment>
<evidence type="ECO:0000313" key="8">
    <source>
        <dbReference type="Proteomes" id="UP000025229"/>
    </source>
</evidence>
<dbReference type="KEGG" id="rrd:RradSPS_0419"/>
<dbReference type="InterPro" id="IPR052040">
    <property type="entry name" value="GTPase/Isobutyryl-CoA_mutase"/>
</dbReference>
<dbReference type="PATRIC" id="fig|42256.3.peg.426"/>
<protein>
    <submittedName>
        <fullName evidence="7">Lao: LAO/AO transport system ATPase</fullName>
    </submittedName>
</protein>
<dbReference type="Proteomes" id="UP000025229">
    <property type="component" value="Chromosome"/>
</dbReference>
<organism evidence="7 8">
    <name type="scientific">Rubrobacter radiotolerans</name>
    <name type="common">Arthrobacter radiotolerans</name>
    <dbReference type="NCBI Taxonomy" id="42256"/>
    <lineage>
        <taxon>Bacteria</taxon>
        <taxon>Bacillati</taxon>
        <taxon>Actinomycetota</taxon>
        <taxon>Rubrobacteria</taxon>
        <taxon>Rubrobacterales</taxon>
        <taxon>Rubrobacteraceae</taxon>
        <taxon>Rubrobacter</taxon>
    </lineage>
</organism>
<keyword evidence="8" id="KW-1185">Reference proteome</keyword>
<dbReference type="PANTHER" id="PTHR43087">
    <property type="entry name" value="LYSINE/ARGININE/ORNITHINE TRANSPORT SYSTEM KINASE"/>
    <property type="match status" value="1"/>
</dbReference>
<dbReference type="PANTHER" id="PTHR43087:SF1">
    <property type="entry name" value="LAO_AO TRANSPORT SYSTEM ATPASE"/>
    <property type="match status" value="1"/>
</dbReference>
<dbReference type="EMBL" id="CP007514">
    <property type="protein sequence ID" value="AHY45702.1"/>
    <property type="molecule type" value="Genomic_DNA"/>
</dbReference>
<dbReference type="CDD" id="cd03114">
    <property type="entry name" value="MMAA-like"/>
    <property type="match status" value="1"/>
</dbReference>
<evidence type="ECO:0000256" key="4">
    <source>
        <dbReference type="ARBA" id="ARBA00023134"/>
    </source>
</evidence>
<dbReference type="NCBIfam" id="TIGR00750">
    <property type="entry name" value="lao"/>
    <property type="match status" value="1"/>
</dbReference>
<dbReference type="eggNOG" id="COG1703">
    <property type="taxonomic scope" value="Bacteria"/>
</dbReference>
<sequence>MLYSWRMAKRATEGLTERLAAGDRRALARVISLVEREDPAAKEVLAAIYPRTGEAVTVGFTGPPGVGKSSIIAKLIRLYREEGKRVGVVSVDPSSPFSKGAILGDRIRLSDHFLDSGVFIRSMGSRGHLGGLAGGSRLAALAMEAAGFDVVLYETVGVGQGEVEVASAADTVVLALQPGSGDAVQALKAGVMEIADVFCVNKADDPRAKDQKRQVRQMLEIGNELSPNPWTPPIVLTRGDTGEGVDELKREIERHREYLKESGEFEKRRRESLKSFVLLWATSRLQKEMREHLERQDEGTMERVYRRELDPISASEKIYREV</sequence>
<dbReference type="InterPro" id="IPR027417">
    <property type="entry name" value="P-loop_NTPase"/>
</dbReference>